<evidence type="ECO:0000313" key="3">
    <source>
        <dbReference type="EMBL" id="KAA9107770.1"/>
    </source>
</evidence>
<dbReference type="Gene3D" id="3.30.420.150">
    <property type="entry name" value="Exopolyphosphatase. Domain 2"/>
    <property type="match status" value="1"/>
</dbReference>
<dbReference type="SUPFAM" id="SSF53067">
    <property type="entry name" value="Actin-like ATPase domain"/>
    <property type="match status" value="2"/>
</dbReference>
<proteinExistence type="inferred from homology"/>
<dbReference type="PANTHER" id="PTHR30005">
    <property type="entry name" value="EXOPOLYPHOSPHATASE"/>
    <property type="match status" value="1"/>
</dbReference>
<keyword evidence="4" id="KW-1185">Reference proteome</keyword>
<dbReference type="Gene3D" id="3.30.420.40">
    <property type="match status" value="1"/>
</dbReference>
<dbReference type="Pfam" id="PF02541">
    <property type="entry name" value="Ppx-GppA"/>
    <property type="match status" value="1"/>
</dbReference>
<dbReference type="OrthoDB" id="9793035at2"/>
<dbReference type="EMBL" id="VYSA01000002">
    <property type="protein sequence ID" value="KAA9107770.1"/>
    <property type="molecule type" value="Genomic_DNA"/>
</dbReference>
<dbReference type="Proteomes" id="UP000325827">
    <property type="component" value="Unassembled WGS sequence"/>
</dbReference>
<evidence type="ECO:0000313" key="4">
    <source>
        <dbReference type="Proteomes" id="UP000325827"/>
    </source>
</evidence>
<evidence type="ECO:0000256" key="1">
    <source>
        <dbReference type="ARBA" id="ARBA00007125"/>
    </source>
</evidence>
<dbReference type="GO" id="GO:0016462">
    <property type="term" value="F:pyrophosphatase activity"/>
    <property type="evidence" value="ECO:0007669"/>
    <property type="project" value="TreeGrafter"/>
</dbReference>
<organism evidence="3 4">
    <name type="scientific">Microbacterium rhizomatis</name>
    <dbReference type="NCBI Taxonomy" id="1631477"/>
    <lineage>
        <taxon>Bacteria</taxon>
        <taxon>Bacillati</taxon>
        <taxon>Actinomycetota</taxon>
        <taxon>Actinomycetes</taxon>
        <taxon>Micrococcales</taxon>
        <taxon>Microbacteriaceae</taxon>
        <taxon>Microbacterium</taxon>
    </lineage>
</organism>
<reference evidence="4" key="1">
    <citation type="submission" date="2019-09" db="EMBL/GenBank/DDBJ databases">
        <title>Mumia zhuanghuii sp. nov. isolated from the intestinal contents of plateau pika (Ochotona curzoniae) in the Qinghai-Tibet plateau of China.</title>
        <authorList>
            <person name="Tian Z."/>
        </authorList>
    </citation>
    <scope>NUCLEOTIDE SEQUENCE [LARGE SCALE GENOMIC DNA]</scope>
    <source>
        <strain evidence="4">JCM 30598</strain>
    </source>
</reference>
<sequence>MRLGVLDIGSNTVNLLVADARPGVRPVTSTSFRRVLRLMRFLDPDGAINAVGIAALEDAAAEARAAAEAEGVEAFLTIATSALREATNGPAVIRRIEALTGVPLQVLDGPGEARYTFLAIRRWFGWSAGDILMLDIGGGSLEVAVGANEVPDVALSVPLGAGRVTVGFLPDDPPSDEQLRRLRAYAGEQLAVVRDALAEHPSHDHVVGSSKTIRSLARLAGTVQPGWADEDRMVLTRAALKSWIPRMAAMPAEARQQLPGITPERTFQIVGGAVVLHAAMKALDVEQLEVSPWALREGVLLRYLETVD</sequence>
<dbReference type="PANTHER" id="PTHR30005:SF0">
    <property type="entry name" value="RETROGRADE REGULATION PROTEIN 2"/>
    <property type="match status" value="1"/>
</dbReference>
<dbReference type="InterPro" id="IPR043129">
    <property type="entry name" value="ATPase_NBD"/>
</dbReference>
<accession>A0A5J5J2Z7</accession>
<feature type="domain" description="Ppx/GppA phosphatase N-terminal" evidence="2">
    <location>
        <begin position="32"/>
        <end position="305"/>
    </location>
</feature>
<dbReference type="CDD" id="cd24056">
    <property type="entry name" value="ASKHA_NBD_MtPPX1-like"/>
    <property type="match status" value="1"/>
</dbReference>
<protein>
    <submittedName>
        <fullName evidence="3">Ppx/GppA family phosphatase</fullName>
    </submittedName>
</protein>
<dbReference type="RefSeq" id="WP_150448805.1">
    <property type="nucleotide sequence ID" value="NZ_VYSA01000002.1"/>
</dbReference>
<comment type="similarity">
    <text evidence="1">Belongs to the GppA/Ppx family.</text>
</comment>
<comment type="caution">
    <text evidence="3">The sequence shown here is derived from an EMBL/GenBank/DDBJ whole genome shotgun (WGS) entry which is preliminary data.</text>
</comment>
<dbReference type="InterPro" id="IPR003695">
    <property type="entry name" value="Ppx_GppA_N"/>
</dbReference>
<gene>
    <name evidence="3" type="ORF">F6B43_10045</name>
</gene>
<name>A0A5J5J2Z7_9MICO</name>
<dbReference type="AlphaFoldDB" id="A0A5J5J2Z7"/>
<dbReference type="InterPro" id="IPR050273">
    <property type="entry name" value="GppA/Ppx_hydrolase"/>
</dbReference>
<evidence type="ECO:0000259" key="2">
    <source>
        <dbReference type="Pfam" id="PF02541"/>
    </source>
</evidence>